<protein>
    <submittedName>
        <fullName evidence="1">Uncharacterized protein</fullName>
    </submittedName>
</protein>
<keyword evidence="2" id="KW-1185">Reference proteome</keyword>
<evidence type="ECO:0000313" key="2">
    <source>
        <dbReference type="Proteomes" id="UP000244005"/>
    </source>
</evidence>
<dbReference type="Proteomes" id="UP000244005">
    <property type="component" value="Unassembled WGS sequence"/>
</dbReference>
<organism evidence="1 2">
    <name type="scientific">Marchantia polymorpha</name>
    <name type="common">Common liverwort</name>
    <name type="synonym">Marchantia aquatica</name>
    <dbReference type="NCBI Taxonomy" id="3197"/>
    <lineage>
        <taxon>Eukaryota</taxon>
        <taxon>Viridiplantae</taxon>
        <taxon>Streptophyta</taxon>
        <taxon>Embryophyta</taxon>
        <taxon>Marchantiophyta</taxon>
        <taxon>Marchantiopsida</taxon>
        <taxon>Marchantiidae</taxon>
        <taxon>Marchantiales</taxon>
        <taxon>Marchantiaceae</taxon>
        <taxon>Marchantia</taxon>
    </lineage>
</organism>
<reference evidence="2" key="1">
    <citation type="journal article" date="2017" name="Cell">
        <title>Insights into land plant evolution garnered from the Marchantia polymorpha genome.</title>
        <authorList>
            <person name="Bowman J.L."/>
            <person name="Kohchi T."/>
            <person name="Yamato K.T."/>
            <person name="Jenkins J."/>
            <person name="Shu S."/>
            <person name="Ishizaki K."/>
            <person name="Yamaoka S."/>
            <person name="Nishihama R."/>
            <person name="Nakamura Y."/>
            <person name="Berger F."/>
            <person name="Adam C."/>
            <person name="Aki S.S."/>
            <person name="Althoff F."/>
            <person name="Araki T."/>
            <person name="Arteaga-Vazquez M.A."/>
            <person name="Balasubrmanian S."/>
            <person name="Barry K."/>
            <person name="Bauer D."/>
            <person name="Boehm C.R."/>
            <person name="Briginshaw L."/>
            <person name="Caballero-Perez J."/>
            <person name="Catarino B."/>
            <person name="Chen F."/>
            <person name="Chiyoda S."/>
            <person name="Chovatia M."/>
            <person name="Davies K.M."/>
            <person name="Delmans M."/>
            <person name="Demura T."/>
            <person name="Dierschke T."/>
            <person name="Dolan L."/>
            <person name="Dorantes-Acosta A.E."/>
            <person name="Eklund D.M."/>
            <person name="Florent S.N."/>
            <person name="Flores-Sandoval E."/>
            <person name="Fujiyama A."/>
            <person name="Fukuzawa H."/>
            <person name="Galik B."/>
            <person name="Grimanelli D."/>
            <person name="Grimwood J."/>
            <person name="Grossniklaus U."/>
            <person name="Hamada T."/>
            <person name="Haseloff J."/>
            <person name="Hetherington A.J."/>
            <person name="Higo A."/>
            <person name="Hirakawa Y."/>
            <person name="Hundley H.N."/>
            <person name="Ikeda Y."/>
            <person name="Inoue K."/>
            <person name="Inoue S.I."/>
            <person name="Ishida S."/>
            <person name="Jia Q."/>
            <person name="Kakita M."/>
            <person name="Kanazawa T."/>
            <person name="Kawai Y."/>
            <person name="Kawashima T."/>
            <person name="Kennedy M."/>
            <person name="Kinose K."/>
            <person name="Kinoshita T."/>
            <person name="Kohara Y."/>
            <person name="Koide E."/>
            <person name="Komatsu K."/>
            <person name="Kopischke S."/>
            <person name="Kubo M."/>
            <person name="Kyozuka J."/>
            <person name="Lagercrantz U."/>
            <person name="Lin S.S."/>
            <person name="Lindquist E."/>
            <person name="Lipzen A.M."/>
            <person name="Lu C.W."/>
            <person name="De Luna E."/>
            <person name="Martienssen R.A."/>
            <person name="Minamino N."/>
            <person name="Mizutani M."/>
            <person name="Mizutani M."/>
            <person name="Mochizuki N."/>
            <person name="Monte I."/>
            <person name="Mosher R."/>
            <person name="Nagasaki H."/>
            <person name="Nakagami H."/>
            <person name="Naramoto S."/>
            <person name="Nishitani K."/>
            <person name="Ohtani M."/>
            <person name="Okamoto T."/>
            <person name="Okumura M."/>
            <person name="Phillips J."/>
            <person name="Pollak B."/>
            <person name="Reinders A."/>
            <person name="Rovekamp M."/>
            <person name="Sano R."/>
            <person name="Sawa S."/>
            <person name="Schmid M.W."/>
            <person name="Shirakawa M."/>
            <person name="Solano R."/>
            <person name="Spunde A."/>
            <person name="Suetsugu N."/>
            <person name="Sugano S."/>
            <person name="Sugiyama A."/>
            <person name="Sun R."/>
            <person name="Suzuki Y."/>
            <person name="Takenaka M."/>
            <person name="Takezawa D."/>
            <person name="Tomogane H."/>
            <person name="Tsuzuki M."/>
            <person name="Ueda T."/>
            <person name="Umeda M."/>
            <person name="Ward J.M."/>
            <person name="Watanabe Y."/>
            <person name="Yazaki K."/>
            <person name="Yokoyama R."/>
            <person name="Yoshitake Y."/>
            <person name="Yotsui I."/>
            <person name="Zachgo S."/>
            <person name="Schmutz J."/>
        </authorList>
    </citation>
    <scope>NUCLEOTIDE SEQUENCE [LARGE SCALE GENOMIC DNA]</scope>
    <source>
        <strain evidence="2">Tak-1</strain>
    </source>
</reference>
<sequence>MMRSWKCKCICSVNICKCLENTCRIHEIQTVLIMPAQPCSSFIPQPNRSSGIPSYRIRIESLGTGDHYRSHHSVCVLSYAKMIVSRDI</sequence>
<dbReference type="EMBL" id="KZ772687">
    <property type="protein sequence ID" value="PTQ45291.1"/>
    <property type="molecule type" value="Genomic_DNA"/>
</dbReference>
<gene>
    <name evidence="1" type="ORF">MARPO_0015s0095</name>
</gene>
<dbReference type="AlphaFoldDB" id="A0A2R6XGS2"/>
<proteinExistence type="predicted"/>
<accession>A0A2R6XGS2</accession>
<dbReference type="Gramene" id="Mp2g08080.1">
    <property type="protein sequence ID" value="Mp2g08080.1.cds1"/>
    <property type="gene ID" value="Mp2g08080"/>
</dbReference>
<evidence type="ECO:0000313" key="1">
    <source>
        <dbReference type="EMBL" id="PTQ45291.1"/>
    </source>
</evidence>
<name>A0A2R6XGS2_MARPO</name>